<organism evidence="1 2">
    <name type="scientific">Penicillium concentricum</name>
    <dbReference type="NCBI Taxonomy" id="293559"/>
    <lineage>
        <taxon>Eukaryota</taxon>
        <taxon>Fungi</taxon>
        <taxon>Dikarya</taxon>
        <taxon>Ascomycota</taxon>
        <taxon>Pezizomycotina</taxon>
        <taxon>Eurotiomycetes</taxon>
        <taxon>Eurotiomycetidae</taxon>
        <taxon>Eurotiales</taxon>
        <taxon>Aspergillaceae</taxon>
        <taxon>Penicillium</taxon>
    </lineage>
</organism>
<protein>
    <recommendedName>
        <fullName evidence="3">Retrotransposon gag domain-containing protein</fullName>
    </recommendedName>
</protein>
<dbReference type="GeneID" id="81465365"/>
<evidence type="ECO:0008006" key="3">
    <source>
        <dbReference type="Google" id="ProtNLM"/>
    </source>
</evidence>
<dbReference type="OrthoDB" id="4362622at2759"/>
<reference evidence="1" key="2">
    <citation type="journal article" date="2023" name="IMA Fungus">
        <title>Comparative genomic study of the Penicillium genus elucidates a diverse pangenome and 15 lateral gene transfer events.</title>
        <authorList>
            <person name="Petersen C."/>
            <person name="Sorensen T."/>
            <person name="Nielsen M.R."/>
            <person name="Sondergaard T.E."/>
            <person name="Sorensen J.L."/>
            <person name="Fitzpatrick D.A."/>
            <person name="Frisvad J.C."/>
            <person name="Nielsen K.L."/>
        </authorList>
    </citation>
    <scope>NUCLEOTIDE SEQUENCE</scope>
    <source>
        <strain evidence="1">IBT 3081</strain>
    </source>
</reference>
<accession>A0A9W9RSK1</accession>
<dbReference type="RefSeq" id="XP_056577033.1">
    <property type="nucleotide sequence ID" value="XM_056726182.1"/>
</dbReference>
<reference evidence="1" key="1">
    <citation type="submission" date="2022-12" db="EMBL/GenBank/DDBJ databases">
        <authorList>
            <person name="Petersen C."/>
        </authorList>
    </citation>
    <scope>NUCLEOTIDE SEQUENCE</scope>
    <source>
        <strain evidence="1">IBT 3081</strain>
    </source>
</reference>
<dbReference type="EMBL" id="JAPZBT010000003">
    <property type="protein sequence ID" value="KAJ5365566.1"/>
    <property type="molecule type" value="Genomic_DNA"/>
</dbReference>
<name>A0A9W9RSK1_9EURO</name>
<evidence type="ECO:0000313" key="1">
    <source>
        <dbReference type="EMBL" id="KAJ5365566.1"/>
    </source>
</evidence>
<sequence length="155" mass="18258">MHEFDFSVPRLSVVPLFGNHFFHGHTWSRAHVTNKTDTDCMERDCRLLFRHNVAGRAEMWYNHQSREVRQDWEKLKANCLERYKLPDEDPVATITRMEASYNSMKQGREESITEFLERTDDFQGQVWQLRFIPNERVLNSGRTYSPSGSSDGGEK</sequence>
<dbReference type="AlphaFoldDB" id="A0A9W9RSK1"/>
<dbReference type="Proteomes" id="UP001147752">
    <property type="component" value="Unassembled WGS sequence"/>
</dbReference>
<keyword evidence="2" id="KW-1185">Reference proteome</keyword>
<evidence type="ECO:0000313" key="2">
    <source>
        <dbReference type="Proteomes" id="UP001147752"/>
    </source>
</evidence>
<proteinExistence type="predicted"/>
<gene>
    <name evidence="1" type="ORF">N7517_008452</name>
</gene>
<comment type="caution">
    <text evidence="1">The sequence shown here is derived from an EMBL/GenBank/DDBJ whole genome shotgun (WGS) entry which is preliminary data.</text>
</comment>